<name>A0A512RHR7_9BACT</name>
<evidence type="ECO:0000313" key="2">
    <source>
        <dbReference type="EMBL" id="GEP95221.1"/>
    </source>
</evidence>
<keyword evidence="1" id="KW-0812">Transmembrane</keyword>
<reference evidence="2 3" key="1">
    <citation type="submission" date="2019-07" db="EMBL/GenBank/DDBJ databases">
        <title>Whole genome shotgun sequence of Chitinophaga cymbidii NBRC 109752.</title>
        <authorList>
            <person name="Hosoyama A."/>
            <person name="Uohara A."/>
            <person name="Ohji S."/>
            <person name="Ichikawa N."/>
        </authorList>
    </citation>
    <scope>NUCLEOTIDE SEQUENCE [LARGE SCALE GENOMIC DNA]</scope>
    <source>
        <strain evidence="2 3">NBRC 109752</strain>
    </source>
</reference>
<feature type="transmembrane region" description="Helical" evidence="1">
    <location>
        <begin position="200"/>
        <end position="219"/>
    </location>
</feature>
<feature type="transmembrane region" description="Helical" evidence="1">
    <location>
        <begin position="152"/>
        <end position="168"/>
    </location>
</feature>
<feature type="transmembrane region" description="Helical" evidence="1">
    <location>
        <begin position="61"/>
        <end position="85"/>
    </location>
</feature>
<dbReference type="CDD" id="cd01610">
    <property type="entry name" value="PAP2_like"/>
    <property type="match status" value="1"/>
</dbReference>
<keyword evidence="1" id="KW-1133">Transmembrane helix</keyword>
<evidence type="ECO:0000256" key="1">
    <source>
        <dbReference type="SAM" id="Phobius"/>
    </source>
</evidence>
<dbReference type="AlphaFoldDB" id="A0A512RHR7"/>
<evidence type="ECO:0008006" key="4">
    <source>
        <dbReference type="Google" id="ProtNLM"/>
    </source>
</evidence>
<dbReference type="EMBL" id="BKAU01000001">
    <property type="protein sequence ID" value="GEP95221.1"/>
    <property type="molecule type" value="Genomic_DNA"/>
</dbReference>
<keyword evidence="3" id="KW-1185">Reference proteome</keyword>
<dbReference type="Proteomes" id="UP000321436">
    <property type="component" value="Unassembled WGS sequence"/>
</dbReference>
<dbReference type="OrthoDB" id="9786064at2"/>
<proteinExistence type="predicted"/>
<organism evidence="2 3">
    <name type="scientific">Chitinophaga cymbidii</name>
    <dbReference type="NCBI Taxonomy" id="1096750"/>
    <lineage>
        <taxon>Bacteria</taxon>
        <taxon>Pseudomonadati</taxon>
        <taxon>Bacteroidota</taxon>
        <taxon>Chitinophagia</taxon>
        <taxon>Chitinophagales</taxon>
        <taxon>Chitinophagaceae</taxon>
        <taxon>Chitinophaga</taxon>
    </lineage>
</organism>
<comment type="caution">
    <text evidence="2">The sequence shown here is derived from an EMBL/GenBank/DDBJ whole genome shotgun (WGS) entry which is preliminary data.</text>
</comment>
<feature type="transmembrane region" description="Helical" evidence="1">
    <location>
        <begin position="20"/>
        <end position="41"/>
    </location>
</feature>
<sequence>MEERTNVSFSPGLRAAAQVFSYLLHPLFIPLLITLIAVTALPEYFVSFKQISLRFPYDALFIRVIVTCLLFPLLVVVLARLLKFVDSIQLSGQRDRIIPYVGTIIFYFWAFYTFKRQGLSPGFYNAFFLGIFISVVVSFVANSFVKISMHTVGWGGVLGFLMALMWGMGMNVSLPLAVAFVLAGFAATARLVLNAHSPGEVYAGFIVGILSQLIAYAIVG</sequence>
<evidence type="ECO:0000313" key="3">
    <source>
        <dbReference type="Proteomes" id="UP000321436"/>
    </source>
</evidence>
<accession>A0A512RHR7</accession>
<feature type="transmembrane region" description="Helical" evidence="1">
    <location>
        <begin position="126"/>
        <end position="145"/>
    </location>
</feature>
<feature type="transmembrane region" description="Helical" evidence="1">
    <location>
        <begin position="97"/>
        <end position="114"/>
    </location>
</feature>
<keyword evidence="1" id="KW-0472">Membrane</keyword>
<feature type="transmembrane region" description="Helical" evidence="1">
    <location>
        <begin position="174"/>
        <end position="193"/>
    </location>
</feature>
<dbReference type="RefSeq" id="WP_146859302.1">
    <property type="nucleotide sequence ID" value="NZ_BKAU01000001.1"/>
</dbReference>
<protein>
    <recommendedName>
        <fullName evidence="4">Phosphatidic acid phosphatase type 2/haloperoxidase domain-containing protein</fullName>
    </recommendedName>
</protein>
<gene>
    <name evidence="2" type="ORF">CCY01nite_14810</name>
</gene>